<feature type="region of interest" description="Disordered" evidence="1">
    <location>
        <begin position="68"/>
        <end position="140"/>
    </location>
</feature>
<organism evidence="2 3">
    <name type="scientific">Rangifer tarandus platyrhynchus</name>
    <name type="common">Svalbard reindeer</name>
    <dbReference type="NCBI Taxonomy" id="3082113"/>
    <lineage>
        <taxon>Eukaryota</taxon>
        <taxon>Metazoa</taxon>
        <taxon>Chordata</taxon>
        <taxon>Craniata</taxon>
        <taxon>Vertebrata</taxon>
        <taxon>Euteleostomi</taxon>
        <taxon>Mammalia</taxon>
        <taxon>Eutheria</taxon>
        <taxon>Laurasiatheria</taxon>
        <taxon>Artiodactyla</taxon>
        <taxon>Ruminantia</taxon>
        <taxon>Pecora</taxon>
        <taxon>Cervidae</taxon>
        <taxon>Odocoileinae</taxon>
        <taxon>Rangifer</taxon>
    </lineage>
</organism>
<feature type="region of interest" description="Disordered" evidence="1">
    <location>
        <begin position="186"/>
        <end position="241"/>
    </location>
</feature>
<dbReference type="Proteomes" id="UP001176941">
    <property type="component" value="Chromosome 5"/>
</dbReference>
<feature type="compositionally biased region" description="Low complexity" evidence="1">
    <location>
        <begin position="206"/>
        <end position="218"/>
    </location>
</feature>
<proteinExistence type="predicted"/>
<feature type="compositionally biased region" description="Gly residues" evidence="1">
    <location>
        <begin position="117"/>
        <end position="130"/>
    </location>
</feature>
<reference evidence="2" key="1">
    <citation type="submission" date="2023-04" db="EMBL/GenBank/DDBJ databases">
        <authorList>
            <consortium name="ELIXIR-Norway"/>
        </authorList>
    </citation>
    <scope>NUCLEOTIDE SEQUENCE [LARGE SCALE GENOMIC DNA]</scope>
</reference>
<evidence type="ECO:0000256" key="1">
    <source>
        <dbReference type="SAM" id="MobiDB-lite"/>
    </source>
</evidence>
<keyword evidence="3" id="KW-1185">Reference proteome</keyword>
<sequence length="241" mass="25327">MKDKKCETVVQNERARELSYTGSLQHGPLEPCQAPVFSFGWTTVGEGEGGSSFLWAPVRSKLGWNRRPRTGWEDRRPLCGSGHQGESDGWARVSWEPPGLGQAERAGGPAGGERATGHGGPGRPGGGSVPPGGREPPQTVHRRTNLCQLPTPTAPASVAGITNQLRRTFTMSLGMASGRFATQKCPTAATRTGAHRQVGETRKPPLRGGRLRLSLERGNAGPESPGGSGHRGGMIANAGEG</sequence>
<evidence type="ECO:0000313" key="3">
    <source>
        <dbReference type="Proteomes" id="UP001176941"/>
    </source>
</evidence>
<evidence type="ECO:0000313" key="2">
    <source>
        <dbReference type="EMBL" id="CAI9176145.1"/>
    </source>
</evidence>
<gene>
    <name evidence="2" type="ORF">MRATA1EN1_LOCUS25107</name>
</gene>
<dbReference type="EMBL" id="OX459941">
    <property type="protein sequence ID" value="CAI9176145.1"/>
    <property type="molecule type" value="Genomic_DNA"/>
</dbReference>
<protein>
    <submittedName>
        <fullName evidence="2">Uncharacterized protein</fullName>
    </submittedName>
</protein>
<accession>A0ABN8ZQF4</accession>
<name>A0ABN8ZQF4_RANTA</name>